<dbReference type="InterPro" id="IPR016024">
    <property type="entry name" value="ARM-type_fold"/>
</dbReference>
<dbReference type="Pfam" id="PF13646">
    <property type="entry name" value="HEAT_2"/>
    <property type="match status" value="2"/>
</dbReference>
<comment type="caution">
    <text evidence="1">The sequence shown here is derived from an EMBL/GenBank/DDBJ whole genome shotgun (WGS) entry which is preliminary data.</text>
</comment>
<protein>
    <recommendedName>
        <fullName evidence="2">HEAT repeat domain-containing protein</fullName>
    </recommendedName>
</protein>
<dbReference type="InterPro" id="IPR004155">
    <property type="entry name" value="PBS_lyase_HEAT"/>
</dbReference>
<dbReference type="GO" id="GO:0016491">
    <property type="term" value="F:oxidoreductase activity"/>
    <property type="evidence" value="ECO:0007669"/>
    <property type="project" value="TreeGrafter"/>
</dbReference>
<organism evidence="1">
    <name type="scientific">marine sediment metagenome</name>
    <dbReference type="NCBI Taxonomy" id="412755"/>
    <lineage>
        <taxon>unclassified sequences</taxon>
        <taxon>metagenomes</taxon>
        <taxon>ecological metagenomes</taxon>
    </lineage>
</organism>
<dbReference type="SMART" id="SM00567">
    <property type="entry name" value="EZ_HEAT"/>
    <property type="match status" value="4"/>
</dbReference>
<evidence type="ECO:0000313" key="1">
    <source>
        <dbReference type="EMBL" id="GAF85554.1"/>
    </source>
</evidence>
<proteinExistence type="predicted"/>
<reference evidence="1" key="1">
    <citation type="journal article" date="2014" name="Front. Microbiol.">
        <title>High frequency of phylogenetically diverse reductive dehalogenase-homologous genes in deep subseafloor sedimentary metagenomes.</title>
        <authorList>
            <person name="Kawai M."/>
            <person name="Futagami T."/>
            <person name="Toyoda A."/>
            <person name="Takaki Y."/>
            <person name="Nishi S."/>
            <person name="Hori S."/>
            <person name="Arai W."/>
            <person name="Tsubouchi T."/>
            <person name="Morono Y."/>
            <person name="Uchiyama I."/>
            <person name="Ito T."/>
            <person name="Fujiyama A."/>
            <person name="Inagaki F."/>
            <person name="Takami H."/>
        </authorList>
    </citation>
    <scope>NUCLEOTIDE SEQUENCE</scope>
    <source>
        <strain evidence="1">Expedition CK06-06</strain>
    </source>
</reference>
<dbReference type="EMBL" id="BARS01001102">
    <property type="protein sequence ID" value="GAF85554.1"/>
    <property type="molecule type" value="Genomic_DNA"/>
</dbReference>
<gene>
    <name evidence="1" type="ORF">S01H1_02317</name>
</gene>
<dbReference type="PANTHER" id="PTHR12697:SF5">
    <property type="entry name" value="DEOXYHYPUSINE HYDROXYLASE"/>
    <property type="match status" value="1"/>
</dbReference>
<feature type="non-terminal residue" evidence="1">
    <location>
        <position position="370"/>
    </location>
</feature>
<dbReference type="Gene3D" id="1.25.10.10">
    <property type="entry name" value="Leucine-rich Repeat Variant"/>
    <property type="match status" value="4"/>
</dbReference>
<sequence length="370" mass="42409">MSILKSAESWESKVNVVELLLKFQDNHTLSLQEFKTVFLEDKHPQLRIALIDLIAKFYAKDGIYFLKEQYKNCNDGTVRRNLIEVVGKIDLNDSIPFFIEALSDTNIDSKKLAINFLGKTGKKEAVVPLIELLHFRNAELNNLLIDAIVRLGKKGNLDIIYEYFTTEDPNIKREIPVVLGKIGDKQSEDLLISNLKDKNTLVRKNSVKALEKIIELKNIKYLLDLLDDPEIDVRREVIRVLGNVGSKRAVKPLLEVLKEKDIRLRNLARNAVYKILSKSKTYDLLYDVIKGRNIYARKEAIKLVGLLKDYKAIEFLMKTFTSKVASIRRAAYKAILEIVDNKTNDLIISGLEDNSWQVRMYCARILGEIG</sequence>
<dbReference type="InterPro" id="IPR011989">
    <property type="entry name" value="ARM-like"/>
</dbReference>
<name>X0SX52_9ZZZZ</name>
<dbReference type="SUPFAM" id="SSF48371">
    <property type="entry name" value="ARM repeat"/>
    <property type="match status" value="1"/>
</dbReference>
<dbReference type="AlphaFoldDB" id="X0SX52"/>
<evidence type="ECO:0008006" key="2">
    <source>
        <dbReference type="Google" id="ProtNLM"/>
    </source>
</evidence>
<accession>X0SX52</accession>
<dbReference type="PANTHER" id="PTHR12697">
    <property type="entry name" value="PBS LYASE HEAT-LIKE PROTEIN"/>
    <property type="match status" value="1"/>
</dbReference>